<dbReference type="Gene3D" id="3.30.420.10">
    <property type="entry name" value="Ribonuclease H-like superfamily/Ribonuclease H"/>
    <property type="match status" value="1"/>
</dbReference>
<gene>
    <name evidence="16" type="ORF">DUI87_20437</name>
</gene>
<evidence type="ECO:0000256" key="2">
    <source>
        <dbReference type="ARBA" id="ARBA00022695"/>
    </source>
</evidence>
<feature type="region of interest" description="Disordered" evidence="13">
    <location>
        <begin position="240"/>
        <end position="281"/>
    </location>
</feature>
<comment type="caution">
    <text evidence="16">The sequence shown here is derived from an EMBL/GenBank/DDBJ whole genome shotgun (WGS) entry which is preliminary data.</text>
</comment>
<protein>
    <submittedName>
        <fullName evidence="16">Uncharacterized protein</fullName>
    </submittedName>
</protein>
<evidence type="ECO:0000313" key="17">
    <source>
        <dbReference type="Proteomes" id="UP000269221"/>
    </source>
</evidence>
<evidence type="ECO:0000256" key="1">
    <source>
        <dbReference type="ARBA" id="ARBA00022679"/>
    </source>
</evidence>
<dbReference type="GO" id="GO:0035613">
    <property type="term" value="F:RNA stem-loop binding"/>
    <property type="evidence" value="ECO:0007669"/>
    <property type="project" value="TreeGrafter"/>
</dbReference>
<dbReference type="PROSITE" id="PS50994">
    <property type="entry name" value="INTEGRASE"/>
    <property type="match status" value="1"/>
</dbReference>
<keyword evidence="9" id="KW-0695">RNA-directed DNA polymerase</keyword>
<evidence type="ECO:0000256" key="4">
    <source>
        <dbReference type="ARBA" id="ARBA00022723"/>
    </source>
</evidence>
<dbReference type="PANTHER" id="PTHR41694:SF4">
    <property type="entry name" value="ENDOGENOUS RETROVIRUS GROUP K MEMBER 10 POL PROTEIN-RELATED"/>
    <property type="match status" value="1"/>
</dbReference>
<dbReference type="GO" id="GO:0015074">
    <property type="term" value="P:DNA integration"/>
    <property type="evidence" value="ECO:0007669"/>
    <property type="project" value="UniProtKB-KW"/>
</dbReference>
<feature type="domain" description="Integrase-type" evidence="15">
    <location>
        <begin position="192"/>
        <end position="242"/>
    </location>
</feature>
<evidence type="ECO:0000256" key="7">
    <source>
        <dbReference type="ARBA" id="ARBA00022833"/>
    </source>
</evidence>
<dbReference type="InterPro" id="IPR001037">
    <property type="entry name" value="Integrase_C_retrovir"/>
</dbReference>
<dbReference type="AlphaFoldDB" id="A0A3M0JQG9"/>
<dbReference type="InterPro" id="IPR036862">
    <property type="entry name" value="Integrase_C_dom_sf_retrovir"/>
</dbReference>
<keyword evidence="1" id="KW-0808">Transferase</keyword>
<evidence type="ECO:0000256" key="12">
    <source>
        <dbReference type="PROSITE-ProRule" id="PRU00506"/>
    </source>
</evidence>
<feature type="DNA-binding region" description="Integrase-type" evidence="12">
    <location>
        <begin position="192"/>
        <end position="242"/>
    </location>
</feature>
<keyword evidence="8" id="KW-0229">DNA integration</keyword>
<dbReference type="InterPro" id="IPR036397">
    <property type="entry name" value="RNaseH_sf"/>
</dbReference>
<keyword evidence="4" id="KW-0479">Metal-binding</keyword>
<dbReference type="GO" id="GO:0016787">
    <property type="term" value="F:hydrolase activity"/>
    <property type="evidence" value="ECO:0007669"/>
    <property type="project" value="UniProtKB-KW"/>
</dbReference>
<dbReference type="STRING" id="333673.A0A3M0JQG9"/>
<keyword evidence="3" id="KW-0540">Nuclease</keyword>
<dbReference type="Gene3D" id="2.30.30.10">
    <property type="entry name" value="Integrase, C-terminal domain superfamily, retroviral"/>
    <property type="match status" value="1"/>
</dbReference>
<keyword evidence="5" id="KW-0255">Endonuclease</keyword>
<accession>A0A3M0JQG9</accession>
<evidence type="ECO:0000256" key="13">
    <source>
        <dbReference type="SAM" id="MobiDB-lite"/>
    </source>
</evidence>
<name>A0A3M0JQG9_HIRRU</name>
<dbReference type="GO" id="GO:0003677">
    <property type="term" value="F:DNA binding"/>
    <property type="evidence" value="ECO:0007669"/>
    <property type="project" value="UniProtKB-KW"/>
</dbReference>
<sequence>MPAEALDIVESCDDCHALAAPLPAGVNPRGLRALEIWQADVTQIAEFGWLKYVHVTVDTFSSAMWASAHTGDKTCDVLPHWRQAFAILGIPSAVKANNGPAYALQKLRQFLQLWGVSHKFGIPHSPTGQAIVECSHGTLKQVLQKQKQGMQGEAPHSRLAKALYTNNHLRVPQNSNNPVILNHFLLLQSLDETHEPRVKQNLVTKQWEGPYDLIASGHGYACVSTGIGVRWVPAKCIHPDLRPQGENPADRQAGDRDQNESHQVDEPLGDDSNADNTNDHSNESIISEVFVNNEGSSAFIFMESRDSTSGVKIAY</sequence>
<dbReference type="SUPFAM" id="SSF53098">
    <property type="entry name" value="Ribonuclease H-like"/>
    <property type="match status" value="1"/>
</dbReference>
<keyword evidence="10" id="KW-0238">DNA-binding</keyword>
<organism evidence="16 17">
    <name type="scientific">Hirundo rustica rustica</name>
    <dbReference type="NCBI Taxonomy" id="333673"/>
    <lineage>
        <taxon>Eukaryota</taxon>
        <taxon>Metazoa</taxon>
        <taxon>Chordata</taxon>
        <taxon>Craniata</taxon>
        <taxon>Vertebrata</taxon>
        <taxon>Euteleostomi</taxon>
        <taxon>Archelosauria</taxon>
        <taxon>Archosauria</taxon>
        <taxon>Dinosauria</taxon>
        <taxon>Saurischia</taxon>
        <taxon>Theropoda</taxon>
        <taxon>Coelurosauria</taxon>
        <taxon>Aves</taxon>
        <taxon>Neognathae</taxon>
        <taxon>Neoaves</taxon>
        <taxon>Telluraves</taxon>
        <taxon>Australaves</taxon>
        <taxon>Passeriformes</taxon>
        <taxon>Sylvioidea</taxon>
        <taxon>Hirundinidae</taxon>
        <taxon>Hirundo</taxon>
    </lineage>
</organism>
<dbReference type="GO" id="GO:0003964">
    <property type="term" value="F:RNA-directed DNA polymerase activity"/>
    <property type="evidence" value="ECO:0007669"/>
    <property type="project" value="UniProtKB-KW"/>
</dbReference>
<keyword evidence="6" id="KW-0378">Hydrolase</keyword>
<dbReference type="InterPro" id="IPR017856">
    <property type="entry name" value="Integrase-like_N"/>
</dbReference>
<evidence type="ECO:0000259" key="15">
    <source>
        <dbReference type="PROSITE" id="PS51027"/>
    </source>
</evidence>
<evidence type="ECO:0000256" key="6">
    <source>
        <dbReference type="ARBA" id="ARBA00022801"/>
    </source>
</evidence>
<evidence type="ECO:0000256" key="8">
    <source>
        <dbReference type="ARBA" id="ARBA00022908"/>
    </source>
</evidence>
<dbReference type="GO" id="GO:0004519">
    <property type="term" value="F:endonuclease activity"/>
    <property type="evidence" value="ECO:0007669"/>
    <property type="project" value="UniProtKB-KW"/>
</dbReference>
<dbReference type="Pfam" id="PF00665">
    <property type="entry name" value="rve"/>
    <property type="match status" value="1"/>
</dbReference>
<dbReference type="SUPFAM" id="SSF50122">
    <property type="entry name" value="DNA-binding domain of retroviral integrase"/>
    <property type="match status" value="1"/>
</dbReference>
<keyword evidence="7" id="KW-0862">Zinc</keyword>
<evidence type="ECO:0000256" key="11">
    <source>
        <dbReference type="ARBA" id="ARBA00023268"/>
    </source>
</evidence>
<dbReference type="PANTHER" id="PTHR41694">
    <property type="entry name" value="ENDOGENOUS RETROVIRUS GROUP K MEMBER POL PROTEIN"/>
    <property type="match status" value="1"/>
</dbReference>
<reference evidence="16 17" key="1">
    <citation type="submission" date="2018-07" db="EMBL/GenBank/DDBJ databases">
        <title>A high quality draft genome assembly of the barn swallow (H. rustica rustica).</title>
        <authorList>
            <person name="Formenti G."/>
            <person name="Chiara M."/>
            <person name="Poveda L."/>
            <person name="Francoijs K.-J."/>
            <person name="Bonisoli-Alquati A."/>
            <person name="Canova L."/>
            <person name="Gianfranceschi L."/>
            <person name="Horner D.S."/>
            <person name="Saino N."/>
        </authorList>
    </citation>
    <scope>NUCLEOTIDE SEQUENCE [LARGE SCALE GENOMIC DNA]</scope>
    <source>
        <strain evidence="16">Chelidonia</strain>
        <tissue evidence="16">Blood</tissue>
    </source>
</reference>
<proteinExistence type="predicted"/>
<evidence type="ECO:0000256" key="9">
    <source>
        <dbReference type="ARBA" id="ARBA00022918"/>
    </source>
</evidence>
<dbReference type="Proteomes" id="UP000269221">
    <property type="component" value="Unassembled WGS sequence"/>
</dbReference>
<dbReference type="Gene3D" id="1.10.10.200">
    <property type="match status" value="1"/>
</dbReference>
<keyword evidence="17" id="KW-1185">Reference proteome</keyword>
<keyword evidence="11" id="KW-0511">Multifunctional enzyme</keyword>
<dbReference type="PROSITE" id="PS51027">
    <property type="entry name" value="INTEGRASE_DBD"/>
    <property type="match status" value="1"/>
</dbReference>
<evidence type="ECO:0000256" key="5">
    <source>
        <dbReference type="ARBA" id="ARBA00022759"/>
    </source>
</evidence>
<evidence type="ECO:0000256" key="10">
    <source>
        <dbReference type="ARBA" id="ARBA00023125"/>
    </source>
</evidence>
<keyword evidence="2" id="KW-0548">Nucleotidyltransferase</keyword>
<dbReference type="InterPro" id="IPR001584">
    <property type="entry name" value="Integrase_cat-core"/>
</dbReference>
<dbReference type="OrthoDB" id="9359997at2759"/>
<dbReference type="Pfam" id="PF00552">
    <property type="entry name" value="IN_DBD_C"/>
    <property type="match status" value="1"/>
</dbReference>
<feature type="domain" description="Integrase catalytic" evidence="14">
    <location>
        <begin position="24"/>
        <end position="186"/>
    </location>
</feature>
<evidence type="ECO:0000313" key="16">
    <source>
        <dbReference type="EMBL" id="RMC03243.1"/>
    </source>
</evidence>
<evidence type="ECO:0000259" key="14">
    <source>
        <dbReference type="PROSITE" id="PS50994"/>
    </source>
</evidence>
<feature type="compositionally biased region" description="Basic and acidic residues" evidence="13">
    <location>
        <begin position="240"/>
        <end position="265"/>
    </location>
</feature>
<dbReference type="GO" id="GO:0046872">
    <property type="term" value="F:metal ion binding"/>
    <property type="evidence" value="ECO:0007669"/>
    <property type="project" value="UniProtKB-KW"/>
</dbReference>
<dbReference type="InterPro" id="IPR012337">
    <property type="entry name" value="RNaseH-like_sf"/>
</dbReference>
<evidence type="ECO:0000256" key="3">
    <source>
        <dbReference type="ARBA" id="ARBA00022722"/>
    </source>
</evidence>
<dbReference type="EMBL" id="QRBI01000131">
    <property type="protein sequence ID" value="RMC03243.1"/>
    <property type="molecule type" value="Genomic_DNA"/>
</dbReference>